<name>A0A4R9JLL5_9LEPT</name>
<accession>A0A4R9JLL5</accession>
<sequence length="171" mass="18575">MKLVIVLLLLMFTFVSCEDPDKEGGVNKEGLLLFEFLNFIGRQSGQYDSACDDPNKSIPLPLNSLVTLGSLSQKYRITPGSGGLKYAFTLSVDYPNCGVTLFIYNCTNPNFFASNADVSCDSGTFSNHVSGATQTCVIPSFTNQMILILIQPNSALYPTTKCSTITFEALP</sequence>
<proteinExistence type="predicted"/>
<dbReference type="AlphaFoldDB" id="A0A4R9JLL5"/>
<evidence type="ECO:0000256" key="1">
    <source>
        <dbReference type="SAM" id="SignalP"/>
    </source>
</evidence>
<gene>
    <name evidence="2" type="ORF">EHQ49_04710</name>
</gene>
<organism evidence="2 3">
    <name type="scientific">Leptospira perdikensis</name>
    <dbReference type="NCBI Taxonomy" id="2484948"/>
    <lineage>
        <taxon>Bacteria</taxon>
        <taxon>Pseudomonadati</taxon>
        <taxon>Spirochaetota</taxon>
        <taxon>Spirochaetia</taxon>
        <taxon>Leptospirales</taxon>
        <taxon>Leptospiraceae</taxon>
        <taxon>Leptospira</taxon>
    </lineage>
</organism>
<dbReference type="PROSITE" id="PS51257">
    <property type="entry name" value="PROKAR_LIPOPROTEIN"/>
    <property type="match status" value="1"/>
</dbReference>
<dbReference type="RefSeq" id="WP_135576823.1">
    <property type="nucleotide sequence ID" value="NZ_RQGA01000003.1"/>
</dbReference>
<comment type="caution">
    <text evidence="2">The sequence shown here is derived from an EMBL/GenBank/DDBJ whole genome shotgun (WGS) entry which is preliminary data.</text>
</comment>
<dbReference type="Proteomes" id="UP000298125">
    <property type="component" value="Unassembled WGS sequence"/>
</dbReference>
<protein>
    <recommendedName>
        <fullName evidence="4">Lipoprotein</fullName>
    </recommendedName>
</protein>
<keyword evidence="3" id="KW-1185">Reference proteome</keyword>
<evidence type="ECO:0000313" key="2">
    <source>
        <dbReference type="EMBL" id="TGL44771.1"/>
    </source>
</evidence>
<keyword evidence="1" id="KW-0732">Signal</keyword>
<reference evidence="2" key="1">
    <citation type="journal article" date="2019" name="PLoS Negl. Trop. Dis.">
        <title>Revisiting the worldwide diversity of Leptospira species in the environment.</title>
        <authorList>
            <person name="Vincent A.T."/>
            <person name="Schiettekatte O."/>
            <person name="Bourhy P."/>
            <person name="Veyrier F.J."/>
            <person name="Picardeau M."/>
        </authorList>
    </citation>
    <scope>NUCLEOTIDE SEQUENCE [LARGE SCALE GENOMIC DNA]</scope>
    <source>
        <strain evidence="2">201702692</strain>
    </source>
</reference>
<dbReference type="OrthoDB" id="330736at2"/>
<evidence type="ECO:0000313" key="3">
    <source>
        <dbReference type="Proteomes" id="UP000298125"/>
    </source>
</evidence>
<feature type="chain" id="PRO_5020644876" description="Lipoprotein" evidence="1">
    <location>
        <begin position="18"/>
        <end position="171"/>
    </location>
</feature>
<evidence type="ECO:0008006" key="4">
    <source>
        <dbReference type="Google" id="ProtNLM"/>
    </source>
</evidence>
<feature type="signal peptide" evidence="1">
    <location>
        <begin position="1"/>
        <end position="17"/>
    </location>
</feature>
<dbReference type="EMBL" id="RQGA01000003">
    <property type="protein sequence ID" value="TGL44771.1"/>
    <property type="molecule type" value="Genomic_DNA"/>
</dbReference>